<keyword evidence="5" id="KW-1185">Reference proteome</keyword>
<reference evidence="4 5" key="1">
    <citation type="submission" date="2018-05" db="EMBL/GenBank/DDBJ databases">
        <authorList>
            <person name="Goeker M."/>
            <person name="Huntemann M."/>
            <person name="Clum A."/>
            <person name="Pillay M."/>
            <person name="Palaniappan K."/>
            <person name="Varghese N."/>
            <person name="Mikhailova N."/>
            <person name="Stamatis D."/>
            <person name="Reddy T."/>
            <person name="Daum C."/>
            <person name="Shapiro N."/>
            <person name="Ivanova N."/>
            <person name="Kyrpides N."/>
            <person name="Woyke T."/>
        </authorList>
    </citation>
    <scope>NUCLEOTIDE SEQUENCE [LARGE SCALE GENOMIC DNA]</scope>
    <source>
        <strain evidence="4 5">DSM 26524</strain>
    </source>
</reference>
<dbReference type="PANTHER" id="PTHR13778">
    <property type="entry name" value="GLYCOSYLTRANSFERASE 8 DOMAIN-CONTAINING PROTEIN"/>
    <property type="match status" value="1"/>
</dbReference>
<gene>
    <name evidence="4" type="ORF">C7383_1019</name>
</gene>
<keyword evidence="3" id="KW-0479">Metal-binding</keyword>
<dbReference type="GO" id="GO:0046872">
    <property type="term" value="F:metal ion binding"/>
    <property type="evidence" value="ECO:0007669"/>
    <property type="project" value="UniProtKB-KW"/>
</dbReference>
<organism evidence="4 5">
    <name type="scientific">Murimonas intestini</name>
    <dbReference type="NCBI Taxonomy" id="1337051"/>
    <lineage>
        <taxon>Bacteria</taxon>
        <taxon>Bacillati</taxon>
        <taxon>Bacillota</taxon>
        <taxon>Clostridia</taxon>
        <taxon>Lachnospirales</taxon>
        <taxon>Lachnospiraceae</taxon>
        <taxon>Murimonas</taxon>
    </lineage>
</organism>
<dbReference type="InterPro" id="IPR029044">
    <property type="entry name" value="Nucleotide-diphossugar_trans"/>
</dbReference>
<keyword evidence="2" id="KW-0808">Transferase</keyword>
<evidence type="ECO:0000256" key="2">
    <source>
        <dbReference type="ARBA" id="ARBA00022679"/>
    </source>
</evidence>
<keyword evidence="1" id="KW-0328">Glycosyltransferase</keyword>
<dbReference type="AlphaFoldDB" id="A0AB73T8Z6"/>
<evidence type="ECO:0000256" key="1">
    <source>
        <dbReference type="ARBA" id="ARBA00022676"/>
    </source>
</evidence>
<evidence type="ECO:0000256" key="3">
    <source>
        <dbReference type="ARBA" id="ARBA00022723"/>
    </source>
</evidence>
<dbReference type="GO" id="GO:0016757">
    <property type="term" value="F:glycosyltransferase activity"/>
    <property type="evidence" value="ECO:0007669"/>
    <property type="project" value="UniProtKB-KW"/>
</dbReference>
<accession>A0AB73T8Z6</accession>
<dbReference type="CDD" id="cd04194">
    <property type="entry name" value="GT8_A4GalT_like"/>
    <property type="match status" value="1"/>
</dbReference>
<name>A0AB73T8Z6_9FIRM</name>
<dbReference type="InterPro" id="IPR050748">
    <property type="entry name" value="Glycosyltrans_8_dom-fam"/>
</dbReference>
<dbReference type="Proteomes" id="UP000245412">
    <property type="component" value="Unassembled WGS sequence"/>
</dbReference>
<comment type="caution">
    <text evidence="4">The sequence shown here is derived from an EMBL/GenBank/DDBJ whole genome shotgun (WGS) entry which is preliminary data.</text>
</comment>
<sequence>MEKKKLYVLYQADDNYAVFMGVSILSLFINNQDLDINIYILDAGISKANKIKIVSMAKRYHQKIFFKSMILLMKKLQGLAITKYTGFRKNKVSFYKLFLEYILPQEIDNILYIDCDTIVQGNLYDLTEIDMADSPVGMVQDALATKAFKKSIGFSNEDKYFNSGVILFNIQQWIDKKCLERIVKHAQEGHVYGTVDQDYLNVVLKNEIFSLKIEYNLQSPYFIYNYNFFEKIFVHNHDYYSLNEIDSGIVNPKIIHFLRFCGESPWHKDNLHPCTIYFDEYLKESSWKEYQKKQSANDGLIFKIEKLMYQIFPRNLFCIIFRIVHDNMLNKSRKKTH</sequence>
<dbReference type="RefSeq" id="WP_109624096.1">
    <property type="nucleotide sequence ID" value="NZ_JANKBI010000001.1"/>
</dbReference>
<dbReference type="PANTHER" id="PTHR13778:SF47">
    <property type="entry name" value="LIPOPOLYSACCHARIDE 1,3-GALACTOSYLTRANSFERASE"/>
    <property type="match status" value="1"/>
</dbReference>
<dbReference type="Pfam" id="PF01501">
    <property type="entry name" value="Glyco_transf_8"/>
    <property type="match status" value="1"/>
</dbReference>
<protein>
    <submittedName>
        <fullName evidence="4">Lipopolysaccharide biosynthesis glycosyltransferase</fullName>
    </submittedName>
</protein>
<dbReference type="EMBL" id="QGGY01000001">
    <property type="protein sequence ID" value="PWJ78641.1"/>
    <property type="molecule type" value="Genomic_DNA"/>
</dbReference>
<evidence type="ECO:0000313" key="5">
    <source>
        <dbReference type="Proteomes" id="UP000245412"/>
    </source>
</evidence>
<dbReference type="SUPFAM" id="SSF53448">
    <property type="entry name" value="Nucleotide-diphospho-sugar transferases"/>
    <property type="match status" value="1"/>
</dbReference>
<proteinExistence type="predicted"/>
<dbReference type="Gene3D" id="3.90.550.10">
    <property type="entry name" value="Spore Coat Polysaccharide Biosynthesis Protein SpsA, Chain A"/>
    <property type="match status" value="1"/>
</dbReference>
<dbReference type="InterPro" id="IPR002495">
    <property type="entry name" value="Glyco_trans_8"/>
</dbReference>
<evidence type="ECO:0000313" key="4">
    <source>
        <dbReference type="EMBL" id="PWJ78641.1"/>
    </source>
</evidence>